<sequence length="381" mass="42680">MKMPKNSPIFNDNPLKLGIFSANCSSGMAVTKAPERWRNSWQNNLELAQMCDQAGLEFLLPIARWIGYGGDTDFHGGVLETVTWAGGLLAQTENIQVFATVHTAFNHPVVTAKQLATIDHIGNGRVGLNVVAGWNKPEYDAFGIELPAAHPERYARAQEWYDVVQKLWCEKPAFDWQGRYFQLKGVYSNPHPVQARVPILNAAASKEGRAFAMRNADFLFTPVFDFEQARATVTEIEQLAAAVQRQVGVFTFCQVVCRPTQREAQEYLHYYADEHADWEAVDYLMKLQGMHAQSFTPEALANFRDRFAAGHGAFPLVGTPDHVADQLAQLSATGIAGTTLSFVDYVKEFPYFRDEVIPRLEKKGLRKPSASTRKHFHLDGT</sequence>
<gene>
    <name evidence="6" type="ORF">FKG94_18760</name>
</gene>
<organism evidence="6 7">
    <name type="scientific">Exilibacterium tricleocarpae</name>
    <dbReference type="NCBI Taxonomy" id="2591008"/>
    <lineage>
        <taxon>Bacteria</taxon>
        <taxon>Pseudomonadati</taxon>
        <taxon>Pseudomonadota</taxon>
        <taxon>Gammaproteobacteria</taxon>
        <taxon>Cellvibrionales</taxon>
        <taxon>Cellvibrionaceae</taxon>
        <taxon>Exilibacterium</taxon>
    </lineage>
</organism>
<keyword evidence="4" id="KW-0503">Monooxygenase</keyword>
<dbReference type="Pfam" id="PF00296">
    <property type="entry name" value="Bac_luciferase"/>
    <property type="match status" value="1"/>
</dbReference>
<dbReference type="GO" id="GO:0016705">
    <property type="term" value="F:oxidoreductase activity, acting on paired donors, with incorporation or reduction of molecular oxygen"/>
    <property type="evidence" value="ECO:0007669"/>
    <property type="project" value="InterPro"/>
</dbReference>
<dbReference type="PANTHER" id="PTHR42847">
    <property type="entry name" value="ALKANESULFONATE MONOOXYGENASE"/>
    <property type="match status" value="1"/>
</dbReference>
<evidence type="ECO:0000256" key="1">
    <source>
        <dbReference type="ARBA" id="ARBA00022630"/>
    </source>
</evidence>
<keyword evidence="2" id="KW-0288">FMN</keyword>
<name>A0A545T6B6_9GAMM</name>
<dbReference type="InterPro" id="IPR011251">
    <property type="entry name" value="Luciferase-like_dom"/>
</dbReference>
<dbReference type="CDD" id="cd01094">
    <property type="entry name" value="Alkanesulfonate_monoxygenase"/>
    <property type="match status" value="1"/>
</dbReference>
<evidence type="ECO:0000256" key="4">
    <source>
        <dbReference type="ARBA" id="ARBA00023033"/>
    </source>
</evidence>
<dbReference type="Gene3D" id="3.20.20.30">
    <property type="entry name" value="Luciferase-like domain"/>
    <property type="match status" value="1"/>
</dbReference>
<accession>A0A545T6B6</accession>
<keyword evidence="1" id="KW-0285">Flavoprotein</keyword>
<evidence type="ECO:0000313" key="6">
    <source>
        <dbReference type="EMBL" id="TQV72728.1"/>
    </source>
</evidence>
<reference evidence="6 7" key="1">
    <citation type="submission" date="2019-06" db="EMBL/GenBank/DDBJ databases">
        <title>Whole genome sequence for Cellvibrionaceae sp. R142.</title>
        <authorList>
            <person name="Wang G."/>
        </authorList>
    </citation>
    <scope>NUCLEOTIDE SEQUENCE [LARGE SCALE GENOMIC DNA]</scope>
    <source>
        <strain evidence="6 7">R142</strain>
    </source>
</reference>
<dbReference type="GO" id="GO:0004497">
    <property type="term" value="F:monooxygenase activity"/>
    <property type="evidence" value="ECO:0007669"/>
    <property type="project" value="UniProtKB-KW"/>
</dbReference>
<dbReference type="Proteomes" id="UP000319732">
    <property type="component" value="Unassembled WGS sequence"/>
</dbReference>
<proteinExistence type="predicted"/>
<dbReference type="OrthoDB" id="9814695at2"/>
<dbReference type="InterPro" id="IPR036661">
    <property type="entry name" value="Luciferase-like_sf"/>
</dbReference>
<dbReference type="SUPFAM" id="SSF51679">
    <property type="entry name" value="Bacterial luciferase-like"/>
    <property type="match status" value="1"/>
</dbReference>
<dbReference type="AlphaFoldDB" id="A0A545T6B6"/>
<comment type="caution">
    <text evidence="6">The sequence shown here is derived from an EMBL/GenBank/DDBJ whole genome shotgun (WGS) entry which is preliminary data.</text>
</comment>
<keyword evidence="7" id="KW-1185">Reference proteome</keyword>
<protein>
    <submittedName>
        <fullName evidence="6">LLM class flavin-dependent oxidoreductase</fullName>
    </submittedName>
</protein>
<evidence type="ECO:0000259" key="5">
    <source>
        <dbReference type="Pfam" id="PF00296"/>
    </source>
</evidence>
<dbReference type="InterPro" id="IPR050172">
    <property type="entry name" value="SsuD_RutA_monooxygenase"/>
</dbReference>
<dbReference type="EMBL" id="VHSG01000019">
    <property type="protein sequence ID" value="TQV72728.1"/>
    <property type="molecule type" value="Genomic_DNA"/>
</dbReference>
<evidence type="ECO:0000256" key="2">
    <source>
        <dbReference type="ARBA" id="ARBA00022643"/>
    </source>
</evidence>
<dbReference type="PANTHER" id="PTHR42847:SF4">
    <property type="entry name" value="ALKANESULFONATE MONOOXYGENASE-RELATED"/>
    <property type="match status" value="1"/>
</dbReference>
<evidence type="ECO:0000256" key="3">
    <source>
        <dbReference type="ARBA" id="ARBA00023002"/>
    </source>
</evidence>
<keyword evidence="3" id="KW-0560">Oxidoreductase</keyword>
<evidence type="ECO:0000313" key="7">
    <source>
        <dbReference type="Proteomes" id="UP000319732"/>
    </source>
</evidence>
<feature type="domain" description="Luciferase-like" evidence="5">
    <location>
        <begin position="16"/>
        <end position="335"/>
    </location>
</feature>